<dbReference type="Pfam" id="PF16030">
    <property type="entry name" value="GD_N"/>
    <property type="match status" value="1"/>
</dbReference>
<sequence>MTKPYLICGLELLLLLVSVSGIVLPEHNCSDYFTYGIEDGNYIGLFTAPKAGLHRISWNVTFLWHGSITENPVASLEHYPNRMEAIHNINSGRRAQLIARFKNISEELPKLVDLQINNETLCSNPGWGFKVTSTRGIGATKLITHIDNSRREVIPVLPTIVPRRRVKF</sequence>
<evidence type="ECO:0000313" key="4">
    <source>
        <dbReference type="RefSeq" id="XP_017023711.1"/>
    </source>
</evidence>
<evidence type="ECO:0000256" key="1">
    <source>
        <dbReference type="SAM" id="SignalP"/>
    </source>
</evidence>
<organism evidence="3 4">
    <name type="scientific">Drosophila kikkawai</name>
    <name type="common">Fruit fly</name>
    <dbReference type="NCBI Taxonomy" id="30033"/>
    <lineage>
        <taxon>Eukaryota</taxon>
        <taxon>Metazoa</taxon>
        <taxon>Ecdysozoa</taxon>
        <taxon>Arthropoda</taxon>
        <taxon>Hexapoda</taxon>
        <taxon>Insecta</taxon>
        <taxon>Pterygota</taxon>
        <taxon>Neoptera</taxon>
        <taxon>Endopterygota</taxon>
        <taxon>Diptera</taxon>
        <taxon>Brachycera</taxon>
        <taxon>Muscomorpha</taxon>
        <taxon>Ephydroidea</taxon>
        <taxon>Drosophilidae</taxon>
        <taxon>Drosophila</taxon>
        <taxon>Sophophora</taxon>
    </lineage>
</organism>
<gene>
    <name evidence="4" type="primary">LOC108075698</name>
</gene>
<dbReference type="AlphaFoldDB" id="A0A6P4ILR4"/>
<dbReference type="GeneID" id="108075698"/>
<evidence type="ECO:0000313" key="3">
    <source>
        <dbReference type="Proteomes" id="UP001652661"/>
    </source>
</evidence>
<feature type="domain" description="Serine protease gd N-terminal" evidence="2">
    <location>
        <begin position="27"/>
        <end position="127"/>
    </location>
</feature>
<keyword evidence="3" id="KW-1185">Reference proteome</keyword>
<dbReference type="RefSeq" id="XP_017023711.1">
    <property type="nucleotide sequence ID" value="XM_017168222.2"/>
</dbReference>
<feature type="chain" id="PRO_5028370117" description="Serine protease gd N-terminal domain-containing protein" evidence="1">
    <location>
        <begin position="22"/>
        <end position="168"/>
    </location>
</feature>
<feature type="signal peptide" evidence="1">
    <location>
        <begin position="1"/>
        <end position="21"/>
    </location>
</feature>
<dbReference type="Proteomes" id="UP001652661">
    <property type="component" value="Chromosome 3R"/>
</dbReference>
<protein>
    <recommendedName>
        <fullName evidence="2">Serine protease gd N-terminal domain-containing protein</fullName>
    </recommendedName>
</protein>
<keyword evidence="1" id="KW-0732">Signal</keyword>
<dbReference type="InterPro" id="IPR031986">
    <property type="entry name" value="GD_N"/>
</dbReference>
<dbReference type="OrthoDB" id="7866556at2759"/>
<accession>A0A6P4ILR4</accession>
<evidence type="ECO:0000259" key="2">
    <source>
        <dbReference type="Pfam" id="PF16030"/>
    </source>
</evidence>
<proteinExistence type="predicted"/>
<reference evidence="4" key="1">
    <citation type="submission" date="2025-08" db="UniProtKB">
        <authorList>
            <consortium name="RefSeq"/>
        </authorList>
    </citation>
    <scope>IDENTIFICATION</scope>
    <source>
        <strain evidence="4">14028-0561.14</strain>
        <tissue evidence="4">Whole fly</tissue>
    </source>
</reference>
<name>A0A6P4ILR4_DROKI</name>